<evidence type="ECO:0008006" key="4">
    <source>
        <dbReference type="Google" id="ProtNLM"/>
    </source>
</evidence>
<dbReference type="RefSeq" id="WP_397613430.1">
    <property type="nucleotide sequence ID" value="NZ_JBIRRB010000006.1"/>
</dbReference>
<evidence type="ECO:0000313" key="2">
    <source>
        <dbReference type="EMBL" id="MFI0912546.1"/>
    </source>
</evidence>
<keyword evidence="3" id="KW-1185">Reference proteome</keyword>
<gene>
    <name evidence="2" type="ORF">ACH4TF_19055</name>
</gene>
<organism evidence="2 3">
    <name type="scientific">Streptomyces abikoensis</name>
    <dbReference type="NCBI Taxonomy" id="97398"/>
    <lineage>
        <taxon>Bacteria</taxon>
        <taxon>Bacillati</taxon>
        <taxon>Actinomycetota</taxon>
        <taxon>Actinomycetes</taxon>
        <taxon>Kitasatosporales</taxon>
        <taxon>Streptomycetaceae</taxon>
        <taxon>Streptomyces</taxon>
    </lineage>
</organism>
<reference evidence="2 3" key="1">
    <citation type="submission" date="2024-10" db="EMBL/GenBank/DDBJ databases">
        <title>The Natural Products Discovery Center: Release of the First 8490 Sequenced Strains for Exploring Actinobacteria Biosynthetic Diversity.</title>
        <authorList>
            <person name="Kalkreuter E."/>
            <person name="Kautsar S.A."/>
            <person name="Yang D."/>
            <person name="Bader C.D."/>
            <person name="Teijaro C.N."/>
            <person name="Fluegel L."/>
            <person name="Davis C.M."/>
            <person name="Simpson J.R."/>
            <person name="Lauterbach L."/>
            <person name="Steele A.D."/>
            <person name="Gui C."/>
            <person name="Meng S."/>
            <person name="Li G."/>
            <person name="Viehrig K."/>
            <person name="Ye F."/>
            <person name="Su P."/>
            <person name="Kiefer A.F."/>
            <person name="Nichols A."/>
            <person name="Cepeda A.J."/>
            <person name="Yan W."/>
            <person name="Fan B."/>
            <person name="Jiang Y."/>
            <person name="Adhikari A."/>
            <person name="Zheng C.-J."/>
            <person name="Schuster L."/>
            <person name="Cowan T.M."/>
            <person name="Smanski M.J."/>
            <person name="Chevrette M.G."/>
            <person name="De Carvalho L.P.S."/>
            <person name="Shen B."/>
        </authorList>
    </citation>
    <scope>NUCLEOTIDE SEQUENCE [LARGE SCALE GENOMIC DNA]</scope>
    <source>
        <strain evidence="2 3">NPDC020979</strain>
    </source>
</reference>
<dbReference type="EMBL" id="JBIRRB010000006">
    <property type="protein sequence ID" value="MFI0912546.1"/>
    <property type="molecule type" value="Genomic_DNA"/>
</dbReference>
<proteinExistence type="predicted"/>
<protein>
    <recommendedName>
        <fullName evidence="4">4Fe-4S Wbl-type domain-containing protein</fullName>
    </recommendedName>
</protein>
<dbReference type="Proteomes" id="UP001611162">
    <property type="component" value="Unassembled WGS sequence"/>
</dbReference>
<accession>A0ABW7T4X5</accession>
<evidence type="ECO:0000313" key="3">
    <source>
        <dbReference type="Proteomes" id="UP001611162"/>
    </source>
</evidence>
<name>A0ABW7T4X5_9ACTN</name>
<evidence type="ECO:0000256" key="1">
    <source>
        <dbReference type="SAM" id="MobiDB-lite"/>
    </source>
</evidence>
<feature type="region of interest" description="Disordered" evidence="1">
    <location>
        <begin position="1"/>
        <end position="23"/>
    </location>
</feature>
<sequence length="107" mass="11242">MIDPARVTALAQQPSPRTTSSRRAQDRALILNNLHHASDPLARPIAWSAAACVTEEAKALPATASAAARLCAPCPILEACRTAFLAGAPAAVRQWREHLAEGQPIAA</sequence>
<comment type="caution">
    <text evidence="2">The sequence shown here is derived from an EMBL/GenBank/DDBJ whole genome shotgun (WGS) entry which is preliminary data.</text>
</comment>
<feature type="compositionally biased region" description="Polar residues" evidence="1">
    <location>
        <begin position="10"/>
        <end position="22"/>
    </location>
</feature>